<keyword evidence="6" id="KW-1185">Reference proteome</keyword>
<dbReference type="PROSITE" id="PS00061">
    <property type="entry name" value="ADH_SHORT"/>
    <property type="match status" value="1"/>
</dbReference>
<dbReference type="PANTHER" id="PTHR44196">
    <property type="entry name" value="DEHYDROGENASE/REDUCTASE SDR FAMILY MEMBER 7B"/>
    <property type="match status" value="1"/>
</dbReference>
<dbReference type="Pfam" id="PF00106">
    <property type="entry name" value="adh_short"/>
    <property type="match status" value="1"/>
</dbReference>
<dbReference type="PRINTS" id="PR00081">
    <property type="entry name" value="GDHRDH"/>
</dbReference>
<reference evidence="5 6" key="1">
    <citation type="submission" date="2016-10" db="EMBL/GenBank/DDBJ databases">
        <authorList>
            <person name="de Groot N.N."/>
        </authorList>
    </citation>
    <scope>NUCLEOTIDE SEQUENCE [LARGE SCALE GENOMIC DNA]</scope>
    <source>
        <strain evidence="5 6">CGMCC 4.6533</strain>
    </source>
</reference>
<dbReference type="STRING" id="633440.SAMN05421869_114190"/>
<feature type="domain" description="Ketoreductase" evidence="4">
    <location>
        <begin position="15"/>
        <end position="201"/>
    </location>
</feature>
<sequence>MERQADFEMAPLKGRVVVVTGASGGVGRAVARELGARGAEVALLARGVTGLGAAAVDVGAGGGSGKVYEADMADYDQVRQAAERIEAEMGPISVWINTAFSSVFAKFTDINPAEYARTTAVTYLGYVWGTKVALDLMLPRNAGTIVQTGSALSQRGIPLQSAYCGAKHAIKGFTESVRTELLADHRDVHITLVQLPALNTPQFEWVLSKLRRHPQPVPPIYQPEVAARAIVYAAEHPERKEYWVGTSTVATLLAQRVAPALVDRYLARTGKQAQQTDEKPPSGVSNLWEPADDARDYGAHGTFDNRAHPRNPQFWFSRHRTPILLTTLAGTAAALAARRYLRH</sequence>
<protein>
    <submittedName>
        <fullName evidence="5">Short-chain dehydrogenase</fullName>
    </submittedName>
</protein>
<dbReference type="GO" id="GO:0016491">
    <property type="term" value="F:oxidoreductase activity"/>
    <property type="evidence" value="ECO:0007669"/>
    <property type="project" value="UniProtKB-KW"/>
</dbReference>
<evidence type="ECO:0000259" key="4">
    <source>
        <dbReference type="SMART" id="SM00822"/>
    </source>
</evidence>
<dbReference type="InterPro" id="IPR020904">
    <property type="entry name" value="Sc_DH/Rdtase_CS"/>
</dbReference>
<dbReference type="InterPro" id="IPR057326">
    <property type="entry name" value="KR_dom"/>
</dbReference>
<dbReference type="NCBIfam" id="NF005495">
    <property type="entry name" value="PRK07109.1"/>
    <property type="match status" value="1"/>
</dbReference>
<dbReference type="AlphaFoldDB" id="A0A1G8ZXS6"/>
<gene>
    <name evidence="5" type="ORF">SAMN05421869_114190</name>
</gene>
<dbReference type="GO" id="GO:0016020">
    <property type="term" value="C:membrane"/>
    <property type="evidence" value="ECO:0007669"/>
    <property type="project" value="TreeGrafter"/>
</dbReference>
<evidence type="ECO:0000313" key="5">
    <source>
        <dbReference type="EMBL" id="SDK18930.1"/>
    </source>
</evidence>
<dbReference type="SUPFAM" id="SSF51735">
    <property type="entry name" value="NAD(P)-binding Rossmann-fold domains"/>
    <property type="match status" value="1"/>
</dbReference>
<name>A0A1G8ZXS6_9ACTN</name>
<evidence type="ECO:0000256" key="3">
    <source>
        <dbReference type="SAM" id="MobiDB-lite"/>
    </source>
</evidence>
<evidence type="ECO:0000313" key="6">
    <source>
        <dbReference type="Proteomes" id="UP000199202"/>
    </source>
</evidence>
<dbReference type="Proteomes" id="UP000199202">
    <property type="component" value="Unassembled WGS sequence"/>
</dbReference>
<organism evidence="5 6">
    <name type="scientific">Nonomuraea jiangxiensis</name>
    <dbReference type="NCBI Taxonomy" id="633440"/>
    <lineage>
        <taxon>Bacteria</taxon>
        <taxon>Bacillati</taxon>
        <taxon>Actinomycetota</taxon>
        <taxon>Actinomycetes</taxon>
        <taxon>Streptosporangiales</taxon>
        <taxon>Streptosporangiaceae</taxon>
        <taxon>Nonomuraea</taxon>
    </lineage>
</organism>
<dbReference type="PANTHER" id="PTHR44196:SF1">
    <property type="entry name" value="DEHYDROGENASE_REDUCTASE SDR FAMILY MEMBER 7B"/>
    <property type="match status" value="1"/>
</dbReference>
<dbReference type="InterPro" id="IPR002347">
    <property type="entry name" value="SDR_fam"/>
</dbReference>
<evidence type="ECO:0000256" key="1">
    <source>
        <dbReference type="ARBA" id="ARBA00006484"/>
    </source>
</evidence>
<accession>A0A1G8ZXS6</accession>
<dbReference type="Gene3D" id="3.40.50.720">
    <property type="entry name" value="NAD(P)-binding Rossmann-like Domain"/>
    <property type="match status" value="1"/>
</dbReference>
<dbReference type="OrthoDB" id="151996at2"/>
<dbReference type="SMART" id="SM00822">
    <property type="entry name" value="PKS_KR"/>
    <property type="match status" value="1"/>
</dbReference>
<keyword evidence="2" id="KW-0560">Oxidoreductase</keyword>
<proteinExistence type="inferred from homology"/>
<dbReference type="InterPro" id="IPR036291">
    <property type="entry name" value="NAD(P)-bd_dom_sf"/>
</dbReference>
<evidence type="ECO:0000256" key="2">
    <source>
        <dbReference type="ARBA" id="ARBA00023002"/>
    </source>
</evidence>
<feature type="region of interest" description="Disordered" evidence="3">
    <location>
        <begin position="269"/>
        <end position="291"/>
    </location>
</feature>
<comment type="similarity">
    <text evidence="1">Belongs to the short-chain dehydrogenases/reductases (SDR) family.</text>
</comment>
<dbReference type="EMBL" id="FNDJ01000014">
    <property type="protein sequence ID" value="SDK18930.1"/>
    <property type="molecule type" value="Genomic_DNA"/>
</dbReference>